<sequence length="108" mass="11695">MSIVVAKSRGCEDDNQDDPGESDIPEPDPDLPLVPPAAEPIPLLPTTPAPVPRMETSRLSSLFRKAHTSMPPTERPHPAMTIPFKTPVLAMPLETPVFPKDPKAALLQ</sequence>
<dbReference type="EMBL" id="KB445580">
    <property type="protein sequence ID" value="EMD88522.1"/>
    <property type="molecule type" value="Genomic_DNA"/>
</dbReference>
<proteinExistence type="predicted"/>
<dbReference type="HOGENOM" id="CLU_2196697_0_0_1"/>
<evidence type="ECO:0000313" key="2">
    <source>
        <dbReference type="EMBL" id="EMD88522.1"/>
    </source>
</evidence>
<dbReference type="Proteomes" id="UP000016936">
    <property type="component" value="Unassembled WGS sequence"/>
</dbReference>
<reference evidence="2 3" key="1">
    <citation type="journal article" date="2012" name="PLoS Pathog.">
        <title>Diverse lifestyles and strategies of plant pathogenesis encoded in the genomes of eighteen Dothideomycetes fungi.</title>
        <authorList>
            <person name="Ohm R.A."/>
            <person name="Feau N."/>
            <person name="Henrissat B."/>
            <person name="Schoch C.L."/>
            <person name="Horwitz B.A."/>
            <person name="Barry K.W."/>
            <person name="Condon B.J."/>
            <person name="Copeland A.C."/>
            <person name="Dhillon B."/>
            <person name="Glaser F."/>
            <person name="Hesse C.N."/>
            <person name="Kosti I."/>
            <person name="LaButti K."/>
            <person name="Lindquist E.A."/>
            <person name="Lucas S."/>
            <person name="Salamov A.A."/>
            <person name="Bradshaw R.E."/>
            <person name="Ciuffetti L."/>
            <person name="Hamelin R.C."/>
            <person name="Kema G.H.J."/>
            <person name="Lawrence C."/>
            <person name="Scott J.A."/>
            <person name="Spatafora J.W."/>
            <person name="Turgeon B.G."/>
            <person name="de Wit P.J.G.M."/>
            <person name="Zhong S."/>
            <person name="Goodwin S.B."/>
            <person name="Grigoriev I.V."/>
        </authorList>
    </citation>
    <scope>NUCLEOTIDE SEQUENCE [LARGE SCALE GENOMIC DNA]</scope>
    <source>
        <strain evidence="3">C5 / ATCC 48332 / race O</strain>
    </source>
</reference>
<dbReference type="AlphaFoldDB" id="M2UKQ0"/>
<feature type="region of interest" description="Disordered" evidence="1">
    <location>
        <begin position="1"/>
        <end position="56"/>
    </location>
</feature>
<protein>
    <submittedName>
        <fullName evidence="2">Uncharacterized protein</fullName>
    </submittedName>
</protein>
<evidence type="ECO:0000256" key="1">
    <source>
        <dbReference type="SAM" id="MobiDB-lite"/>
    </source>
</evidence>
<name>M2UKQ0_COCH5</name>
<accession>M2UKQ0</accession>
<gene>
    <name evidence="2" type="ORF">COCHEDRAFT_1226707</name>
</gene>
<feature type="compositionally biased region" description="Pro residues" evidence="1">
    <location>
        <begin position="30"/>
        <end position="51"/>
    </location>
</feature>
<organism evidence="2 3">
    <name type="scientific">Cochliobolus heterostrophus (strain C5 / ATCC 48332 / race O)</name>
    <name type="common">Southern corn leaf blight fungus</name>
    <name type="synonym">Bipolaris maydis</name>
    <dbReference type="NCBI Taxonomy" id="701091"/>
    <lineage>
        <taxon>Eukaryota</taxon>
        <taxon>Fungi</taxon>
        <taxon>Dikarya</taxon>
        <taxon>Ascomycota</taxon>
        <taxon>Pezizomycotina</taxon>
        <taxon>Dothideomycetes</taxon>
        <taxon>Pleosporomycetidae</taxon>
        <taxon>Pleosporales</taxon>
        <taxon>Pleosporineae</taxon>
        <taxon>Pleosporaceae</taxon>
        <taxon>Bipolaris</taxon>
    </lineage>
</organism>
<evidence type="ECO:0000313" key="3">
    <source>
        <dbReference type="Proteomes" id="UP000016936"/>
    </source>
</evidence>
<keyword evidence="3" id="KW-1185">Reference proteome</keyword>
<feature type="compositionally biased region" description="Acidic residues" evidence="1">
    <location>
        <begin position="13"/>
        <end position="29"/>
    </location>
</feature>
<reference evidence="3" key="2">
    <citation type="journal article" date="2013" name="PLoS Genet.">
        <title>Comparative genome structure, secondary metabolite, and effector coding capacity across Cochliobolus pathogens.</title>
        <authorList>
            <person name="Condon B.J."/>
            <person name="Leng Y."/>
            <person name="Wu D."/>
            <person name="Bushley K.E."/>
            <person name="Ohm R.A."/>
            <person name="Otillar R."/>
            <person name="Martin J."/>
            <person name="Schackwitz W."/>
            <person name="Grimwood J."/>
            <person name="MohdZainudin N."/>
            <person name="Xue C."/>
            <person name="Wang R."/>
            <person name="Manning V.A."/>
            <person name="Dhillon B."/>
            <person name="Tu Z.J."/>
            <person name="Steffenson B.J."/>
            <person name="Salamov A."/>
            <person name="Sun H."/>
            <person name="Lowry S."/>
            <person name="LaButti K."/>
            <person name="Han J."/>
            <person name="Copeland A."/>
            <person name="Lindquist E."/>
            <person name="Barry K."/>
            <person name="Schmutz J."/>
            <person name="Baker S.E."/>
            <person name="Ciuffetti L.M."/>
            <person name="Grigoriev I.V."/>
            <person name="Zhong S."/>
            <person name="Turgeon B.G."/>
        </authorList>
    </citation>
    <scope>NUCLEOTIDE SEQUENCE [LARGE SCALE GENOMIC DNA]</scope>
    <source>
        <strain evidence="3">C5 / ATCC 48332 / race O</strain>
    </source>
</reference>